<keyword evidence="3" id="KW-1185">Reference proteome</keyword>
<evidence type="ECO:0000256" key="1">
    <source>
        <dbReference type="SAM" id="Phobius"/>
    </source>
</evidence>
<organism evidence="2 3">
    <name type="scientific">Mycolicibacterium moriokaense</name>
    <dbReference type="NCBI Taxonomy" id="39691"/>
    <lineage>
        <taxon>Bacteria</taxon>
        <taxon>Bacillati</taxon>
        <taxon>Actinomycetota</taxon>
        <taxon>Actinomycetes</taxon>
        <taxon>Mycobacteriales</taxon>
        <taxon>Mycobacteriaceae</taxon>
        <taxon>Mycolicibacterium</taxon>
    </lineage>
</organism>
<keyword evidence="1" id="KW-0472">Membrane</keyword>
<name>A0AAD1M7G2_9MYCO</name>
<protein>
    <submittedName>
        <fullName evidence="2">Uncharacterized protein</fullName>
    </submittedName>
</protein>
<dbReference type="Proteomes" id="UP000466681">
    <property type="component" value="Chromosome"/>
</dbReference>
<dbReference type="KEGG" id="mmor:MMOR_39240"/>
<evidence type="ECO:0000313" key="2">
    <source>
        <dbReference type="EMBL" id="BBX02988.1"/>
    </source>
</evidence>
<gene>
    <name evidence="2" type="ORF">MMOR_39240</name>
</gene>
<dbReference type="AlphaFoldDB" id="A0AAD1M7G2"/>
<accession>A0AAD1M7G2</accession>
<reference evidence="2 3" key="1">
    <citation type="journal article" date="2019" name="Emerg. Microbes Infect.">
        <title>Comprehensive subspecies identification of 175 nontuberculous mycobacteria species based on 7547 genomic profiles.</title>
        <authorList>
            <person name="Matsumoto Y."/>
            <person name="Kinjo T."/>
            <person name="Motooka D."/>
            <person name="Nabeya D."/>
            <person name="Jung N."/>
            <person name="Uechi K."/>
            <person name="Horii T."/>
            <person name="Iida T."/>
            <person name="Fujita J."/>
            <person name="Nakamura S."/>
        </authorList>
    </citation>
    <scope>NUCLEOTIDE SEQUENCE [LARGE SCALE GENOMIC DNA]</scope>
    <source>
        <strain evidence="2 3">JCM 6375</strain>
    </source>
</reference>
<sequence length="105" mass="12291">MAAVATLTDQNGTVWTIKRRWWPFPNGLLDLTFGWVENLIALIFTLLWPFWLLAKFCGVRWVITVERDGERVRKELVRGWKKSKVRIDEIAGELDADNRPGYFLV</sequence>
<keyword evidence="1" id="KW-0812">Transmembrane</keyword>
<dbReference type="EMBL" id="AP022560">
    <property type="protein sequence ID" value="BBX02988.1"/>
    <property type="molecule type" value="Genomic_DNA"/>
</dbReference>
<proteinExistence type="predicted"/>
<keyword evidence="1" id="KW-1133">Transmembrane helix</keyword>
<evidence type="ECO:0000313" key="3">
    <source>
        <dbReference type="Proteomes" id="UP000466681"/>
    </source>
</evidence>
<feature type="transmembrane region" description="Helical" evidence="1">
    <location>
        <begin position="39"/>
        <end position="63"/>
    </location>
</feature>